<reference evidence="3" key="2">
    <citation type="submission" date="2023-05" db="EMBL/GenBank/DDBJ databases">
        <authorList>
            <consortium name="Lawrence Berkeley National Laboratory"/>
            <person name="Steindorff A."/>
            <person name="Hensen N."/>
            <person name="Bonometti L."/>
            <person name="Westerberg I."/>
            <person name="Brannstrom I.O."/>
            <person name="Guillou S."/>
            <person name="Cros-Aarteil S."/>
            <person name="Calhoun S."/>
            <person name="Haridas S."/>
            <person name="Kuo A."/>
            <person name="Mondo S."/>
            <person name="Pangilinan J."/>
            <person name="Riley R."/>
            <person name="Labutti K."/>
            <person name="Andreopoulos B."/>
            <person name="Lipzen A."/>
            <person name="Chen C."/>
            <person name="Yanf M."/>
            <person name="Daum C."/>
            <person name="Ng V."/>
            <person name="Clum A."/>
            <person name="Ohm R."/>
            <person name="Martin F."/>
            <person name="Silar P."/>
            <person name="Natvig D."/>
            <person name="Lalanne C."/>
            <person name="Gautier V."/>
            <person name="Ament-Velasquez S.L."/>
            <person name="Kruys A."/>
            <person name="Hutchinson M.I."/>
            <person name="Powell A.J."/>
            <person name="Barry K."/>
            <person name="Miller A.N."/>
            <person name="Grigoriev I.V."/>
            <person name="Debuchy R."/>
            <person name="Gladieux P."/>
            <person name="Thoren M.H."/>
            <person name="Johannesson H."/>
        </authorList>
    </citation>
    <scope>NUCLEOTIDE SEQUENCE</scope>
    <source>
        <strain evidence="3">PSN309</strain>
    </source>
</reference>
<evidence type="ECO:0000313" key="4">
    <source>
        <dbReference type="Proteomes" id="UP001302126"/>
    </source>
</evidence>
<feature type="compositionally biased region" description="Polar residues" evidence="1">
    <location>
        <begin position="632"/>
        <end position="661"/>
    </location>
</feature>
<feature type="region of interest" description="Disordered" evidence="1">
    <location>
        <begin position="626"/>
        <end position="664"/>
    </location>
</feature>
<feature type="transmembrane region" description="Helical" evidence="2">
    <location>
        <begin position="140"/>
        <end position="160"/>
    </location>
</feature>
<feature type="region of interest" description="Disordered" evidence="1">
    <location>
        <begin position="167"/>
        <end position="186"/>
    </location>
</feature>
<evidence type="ECO:0000256" key="1">
    <source>
        <dbReference type="SAM" id="MobiDB-lite"/>
    </source>
</evidence>
<keyword evidence="2" id="KW-0812">Transmembrane</keyword>
<dbReference type="Pfam" id="PF04749">
    <property type="entry name" value="PLAC8"/>
    <property type="match status" value="1"/>
</dbReference>
<reference evidence="3" key="1">
    <citation type="journal article" date="2023" name="Mol. Phylogenet. Evol.">
        <title>Genome-scale phylogeny and comparative genomics of the fungal order Sordariales.</title>
        <authorList>
            <person name="Hensen N."/>
            <person name="Bonometti L."/>
            <person name="Westerberg I."/>
            <person name="Brannstrom I.O."/>
            <person name="Guillou S."/>
            <person name="Cros-Aarteil S."/>
            <person name="Calhoun S."/>
            <person name="Haridas S."/>
            <person name="Kuo A."/>
            <person name="Mondo S."/>
            <person name="Pangilinan J."/>
            <person name="Riley R."/>
            <person name="LaButti K."/>
            <person name="Andreopoulos B."/>
            <person name="Lipzen A."/>
            <person name="Chen C."/>
            <person name="Yan M."/>
            <person name="Daum C."/>
            <person name="Ng V."/>
            <person name="Clum A."/>
            <person name="Steindorff A."/>
            <person name="Ohm R.A."/>
            <person name="Martin F."/>
            <person name="Silar P."/>
            <person name="Natvig D.O."/>
            <person name="Lalanne C."/>
            <person name="Gautier V."/>
            <person name="Ament-Velasquez S.L."/>
            <person name="Kruys A."/>
            <person name="Hutchinson M.I."/>
            <person name="Powell A.J."/>
            <person name="Barry K."/>
            <person name="Miller A.N."/>
            <person name="Grigoriev I.V."/>
            <person name="Debuchy R."/>
            <person name="Gladieux P."/>
            <person name="Hiltunen Thoren M."/>
            <person name="Johannesson H."/>
        </authorList>
    </citation>
    <scope>NUCLEOTIDE SEQUENCE</scope>
    <source>
        <strain evidence="3">PSN309</strain>
    </source>
</reference>
<protein>
    <submittedName>
        <fullName evidence="3">Uncharacterized protein</fullName>
    </submittedName>
</protein>
<feature type="compositionally biased region" description="Polar residues" evidence="1">
    <location>
        <begin position="89"/>
        <end position="98"/>
    </location>
</feature>
<evidence type="ECO:0000313" key="3">
    <source>
        <dbReference type="EMBL" id="KAK4193034.1"/>
    </source>
</evidence>
<feature type="transmembrane region" description="Helical" evidence="2">
    <location>
        <begin position="42"/>
        <end position="60"/>
    </location>
</feature>
<dbReference type="InterPro" id="IPR006461">
    <property type="entry name" value="PLAC_motif_containing"/>
</dbReference>
<evidence type="ECO:0000256" key="2">
    <source>
        <dbReference type="SAM" id="Phobius"/>
    </source>
</evidence>
<accession>A0AAN6X382</accession>
<keyword evidence="2" id="KW-1133">Transmembrane helix</keyword>
<dbReference type="AlphaFoldDB" id="A0AAN6X382"/>
<comment type="caution">
    <text evidence="3">The sequence shown here is derived from an EMBL/GenBank/DDBJ whole genome shotgun (WGS) entry which is preliminary data.</text>
</comment>
<feature type="transmembrane region" description="Helical" evidence="2">
    <location>
        <begin position="240"/>
        <end position="260"/>
    </location>
</feature>
<proteinExistence type="predicted"/>
<keyword evidence="4" id="KW-1185">Reference proteome</keyword>
<feature type="region of interest" description="Disordered" evidence="1">
    <location>
        <begin position="770"/>
        <end position="792"/>
    </location>
</feature>
<keyword evidence="2" id="KW-0472">Membrane</keyword>
<feature type="region of interest" description="Disordered" evidence="1">
    <location>
        <begin position="676"/>
        <end position="695"/>
    </location>
</feature>
<feature type="compositionally biased region" description="Basic and acidic residues" evidence="1">
    <location>
        <begin position="167"/>
        <end position="181"/>
    </location>
</feature>
<organism evidence="3 4">
    <name type="scientific">Podospora australis</name>
    <dbReference type="NCBI Taxonomy" id="1536484"/>
    <lineage>
        <taxon>Eukaryota</taxon>
        <taxon>Fungi</taxon>
        <taxon>Dikarya</taxon>
        <taxon>Ascomycota</taxon>
        <taxon>Pezizomycotina</taxon>
        <taxon>Sordariomycetes</taxon>
        <taxon>Sordariomycetidae</taxon>
        <taxon>Sordariales</taxon>
        <taxon>Podosporaceae</taxon>
        <taxon>Podospora</taxon>
    </lineage>
</organism>
<name>A0AAN6X382_9PEZI</name>
<sequence>MSAILRSSLRTAPLRPIQAQLTRTIGRRSYASAPGQAARNDMPWIIGSVGVTVPGIFLLWPSGKSPNPAGHGAHETHEEEHIVTKAENQEVQQSTDNIQDADDTGKPGEEKASTPSAAAGYDGQSTEMDDSPENLLYHNLARISGAICVFYVSVMVWNLTACKPEARKHQDTTNHPERSDEPGQSWLSGLFDFSGEGGDCPRSCCIGCDQFGRTEQRLNRLVSGEDPLDLTDYKGCNRNCWNYFLLCIFTVGIGSGVYTAKQTREIRQTYGIKGKYGDDVVKGIFCQPCSLIRNGLEVRRRTRDRANIELLQAPLPLGEQTYHPLFTMSTNDAYRAEPQMSTSHTHPNEDRAIPLYPQEQLPEIPHVASPLQLNDLARRAHMLTPITETDSLEDFRNRESIPNFPQTQAWIQSTLPDKICPEECPEEPPKKDKGKKMKKGKVTESLQVRPKNAVCQTCGGKKKVVVLPVEEPPAQIFLTAVDLQPVLEPEPEWFPEPQKTAEPPIRVLRRAQPLRDSISVDEQVPQSSGEARTHNIRIDIQVPGPVTVTTDNHTIEFDQTVAATDPSSLDPRVSADKRMSVRDMPIRDHNLESDEIVIEAPESDPEVEDEGRTLQEDIEVLQVASPVDDSPINDSPVNHSPVNHSPVNHSPANHSPANHSPVSKHALEMDRPVSAPVTTTREHNLSSDARVPTPTSKAYAHGIHLDERVPTPELVRLNAEHGIFQDRKVLTPSPQYDEHDIHADGRVPSPALFPPKEYPIHVDKRVDGNSKQVNKHGIQAGDRVPSPAAPNLEDYSISTATQKAQRAQQLLGHLIEQDRKAWEGSNRSRPSTPK</sequence>
<feature type="region of interest" description="Disordered" evidence="1">
    <location>
        <begin position="419"/>
        <end position="442"/>
    </location>
</feature>
<dbReference type="EMBL" id="MU864352">
    <property type="protein sequence ID" value="KAK4193034.1"/>
    <property type="molecule type" value="Genomic_DNA"/>
</dbReference>
<feature type="compositionally biased region" description="Basic and acidic residues" evidence="1">
    <location>
        <begin position="103"/>
        <end position="112"/>
    </location>
</feature>
<dbReference type="Proteomes" id="UP001302126">
    <property type="component" value="Unassembled WGS sequence"/>
</dbReference>
<gene>
    <name evidence="3" type="ORF">QBC35DRAFT_469359</name>
</gene>
<feature type="region of interest" description="Disordered" evidence="1">
    <location>
        <begin position="87"/>
        <end position="128"/>
    </location>
</feature>